<feature type="region of interest" description="Disordered" evidence="1">
    <location>
        <begin position="62"/>
        <end position="91"/>
    </location>
</feature>
<dbReference type="SUPFAM" id="SSF57903">
    <property type="entry name" value="FYVE/PHD zinc finger"/>
    <property type="match status" value="1"/>
</dbReference>
<sequence length="91" mass="10174">MYMGIPCEICHVYGKGSKVVHCSEVTCTIIRHKSCVGIPGNSAFPNYSGKKAERIIICKKTDHHKSQKQGAREKHVRLQLPTFSGKDDECQ</sequence>
<dbReference type="InterPro" id="IPR011011">
    <property type="entry name" value="Znf_FYVE_PHD"/>
</dbReference>
<accession>A0A2G5SAG2</accession>
<dbReference type="AlphaFoldDB" id="A0A2G5SAG2"/>
<dbReference type="EMBL" id="PDUG01000036">
    <property type="protein sequence ID" value="PIC11906.1"/>
    <property type="molecule type" value="Genomic_DNA"/>
</dbReference>
<name>A0A2G5SAG2_9PELO</name>
<evidence type="ECO:0000256" key="1">
    <source>
        <dbReference type="SAM" id="MobiDB-lite"/>
    </source>
</evidence>
<dbReference type="Proteomes" id="UP000230233">
    <property type="component" value="Unassembled WGS sequence"/>
</dbReference>
<proteinExistence type="predicted"/>
<reference evidence="3" key="1">
    <citation type="submission" date="2017-10" db="EMBL/GenBank/DDBJ databases">
        <title>Rapid genome shrinkage in a self-fertile nematode reveals novel sperm competition proteins.</title>
        <authorList>
            <person name="Yin D."/>
            <person name="Schwarz E.M."/>
            <person name="Thomas C.G."/>
            <person name="Felde R.L."/>
            <person name="Korf I.F."/>
            <person name="Cutter A.D."/>
            <person name="Schartner C.M."/>
            <person name="Ralston E.J."/>
            <person name="Meyer B.J."/>
            <person name="Haag E.S."/>
        </authorList>
    </citation>
    <scope>NUCLEOTIDE SEQUENCE [LARGE SCALE GENOMIC DNA]</scope>
    <source>
        <strain evidence="3">JU1422</strain>
    </source>
</reference>
<gene>
    <name evidence="2" type="ORF">B9Z55_028774</name>
</gene>
<comment type="caution">
    <text evidence="2">The sequence shown here is derived from an EMBL/GenBank/DDBJ whole genome shotgun (WGS) entry which is preliminary data.</text>
</comment>
<keyword evidence="3" id="KW-1185">Reference proteome</keyword>
<evidence type="ECO:0000313" key="3">
    <source>
        <dbReference type="Proteomes" id="UP000230233"/>
    </source>
</evidence>
<protein>
    <recommendedName>
        <fullName evidence="4">PHD-type domain-containing protein</fullName>
    </recommendedName>
</protein>
<evidence type="ECO:0000313" key="2">
    <source>
        <dbReference type="EMBL" id="PIC11906.1"/>
    </source>
</evidence>
<organism evidence="2 3">
    <name type="scientific">Caenorhabditis nigoni</name>
    <dbReference type="NCBI Taxonomy" id="1611254"/>
    <lineage>
        <taxon>Eukaryota</taxon>
        <taxon>Metazoa</taxon>
        <taxon>Ecdysozoa</taxon>
        <taxon>Nematoda</taxon>
        <taxon>Chromadorea</taxon>
        <taxon>Rhabditida</taxon>
        <taxon>Rhabditina</taxon>
        <taxon>Rhabditomorpha</taxon>
        <taxon>Rhabditoidea</taxon>
        <taxon>Rhabditidae</taxon>
        <taxon>Peloderinae</taxon>
        <taxon>Caenorhabditis</taxon>
    </lineage>
</organism>
<evidence type="ECO:0008006" key="4">
    <source>
        <dbReference type="Google" id="ProtNLM"/>
    </source>
</evidence>